<evidence type="ECO:0000313" key="3">
    <source>
        <dbReference type="Proteomes" id="UP000283734"/>
    </source>
</evidence>
<proteinExistence type="predicted"/>
<keyword evidence="1" id="KW-0732">Signal</keyword>
<organism evidence="2 3">
    <name type="scientific">Alcanivorax profundi</name>
    <dbReference type="NCBI Taxonomy" id="2338368"/>
    <lineage>
        <taxon>Bacteria</taxon>
        <taxon>Pseudomonadati</taxon>
        <taxon>Pseudomonadota</taxon>
        <taxon>Gammaproteobacteria</taxon>
        <taxon>Oceanospirillales</taxon>
        <taxon>Alcanivoracaceae</taxon>
        <taxon>Alcanivorax</taxon>
    </lineage>
</organism>
<dbReference type="Proteomes" id="UP000283734">
    <property type="component" value="Unassembled WGS sequence"/>
</dbReference>
<name>A0A418XZ76_9GAMM</name>
<evidence type="ECO:0000256" key="1">
    <source>
        <dbReference type="SAM" id="SignalP"/>
    </source>
</evidence>
<dbReference type="EMBL" id="QYYA01000002">
    <property type="protein sequence ID" value="RJG18311.1"/>
    <property type="molecule type" value="Genomic_DNA"/>
</dbReference>
<sequence length="225" mass="24940">MSLRVIVTLLSLPAPLFAAGLQGSLQTQWQSQYISEGRDNLDGSSLYSVGGDLVMADIAAGVWQAWEAGGDYRENTLYAEYAPYFGEWNPYLNVSYLQFHPQDPDDVEVGIGVSRRLTTLIRLALDSTWSKQASGRFYALSAIAETPLWETVIVDLRLTQTYDDGYASEANDGLNNLEAGLQLTWNAIEGLSFYAGWQHSWAGEDVRRDGGQDESWGQIGVMGYF</sequence>
<dbReference type="RefSeq" id="WP_102790489.1">
    <property type="nucleotide sequence ID" value="NZ_QYYA01000002.1"/>
</dbReference>
<accession>A0A418XZ76</accession>
<feature type="signal peptide" evidence="1">
    <location>
        <begin position="1"/>
        <end position="18"/>
    </location>
</feature>
<dbReference type="AlphaFoldDB" id="A0A418XZ76"/>
<evidence type="ECO:0000313" key="2">
    <source>
        <dbReference type="EMBL" id="RJG18311.1"/>
    </source>
</evidence>
<dbReference type="OrthoDB" id="6078963at2"/>
<gene>
    <name evidence="2" type="ORF">D4A39_07515</name>
</gene>
<comment type="caution">
    <text evidence="2">The sequence shown here is derived from an EMBL/GenBank/DDBJ whole genome shotgun (WGS) entry which is preliminary data.</text>
</comment>
<protein>
    <recommendedName>
        <fullName evidence="4">Copper resistance protein B</fullName>
    </recommendedName>
</protein>
<evidence type="ECO:0008006" key="4">
    <source>
        <dbReference type="Google" id="ProtNLM"/>
    </source>
</evidence>
<feature type="chain" id="PRO_5019271659" description="Copper resistance protein B" evidence="1">
    <location>
        <begin position="19"/>
        <end position="225"/>
    </location>
</feature>
<reference evidence="2 3" key="1">
    <citation type="submission" date="2018-09" db="EMBL/GenBank/DDBJ databases">
        <title>Alcanivorax profundi sp. nov., isolated from 1000 m-depth seawater of the Mariana Trench.</title>
        <authorList>
            <person name="Liu J."/>
        </authorList>
    </citation>
    <scope>NUCLEOTIDE SEQUENCE [LARGE SCALE GENOMIC DNA]</scope>
    <source>
        <strain evidence="2 3">MTEO17</strain>
    </source>
</reference>
<keyword evidence="3" id="KW-1185">Reference proteome</keyword>